<dbReference type="RefSeq" id="WP_224195279.1">
    <property type="nucleotide sequence ID" value="NZ_JAIRAU010000043.1"/>
</dbReference>
<evidence type="ECO:0000313" key="2">
    <source>
        <dbReference type="EMBL" id="MBZ5713541.1"/>
    </source>
</evidence>
<name>A0ABS7TZD8_9BACT</name>
<proteinExistence type="predicted"/>
<organism evidence="2 3">
    <name type="scientific">Nannocystis pusilla</name>
    <dbReference type="NCBI Taxonomy" id="889268"/>
    <lineage>
        <taxon>Bacteria</taxon>
        <taxon>Pseudomonadati</taxon>
        <taxon>Myxococcota</taxon>
        <taxon>Polyangia</taxon>
        <taxon>Nannocystales</taxon>
        <taxon>Nannocystaceae</taxon>
        <taxon>Nannocystis</taxon>
    </lineage>
</organism>
<evidence type="ECO:0000313" key="3">
    <source>
        <dbReference type="Proteomes" id="UP001139031"/>
    </source>
</evidence>
<accession>A0ABS7TZD8</accession>
<evidence type="ECO:0000256" key="1">
    <source>
        <dbReference type="SAM" id="MobiDB-lite"/>
    </source>
</evidence>
<sequence>MRRARSHGVARLDGEAHPLGPGSTLVLPPGVRFSLAARGPEPLEAVVCLPVGGQALLHAGGEPFTPPWAR</sequence>
<dbReference type="EMBL" id="JAIRAU010000043">
    <property type="protein sequence ID" value="MBZ5713541.1"/>
    <property type="molecule type" value="Genomic_DNA"/>
</dbReference>
<comment type="caution">
    <text evidence="2">The sequence shown here is derived from an EMBL/GenBank/DDBJ whole genome shotgun (WGS) entry which is preliminary data.</text>
</comment>
<keyword evidence="3" id="KW-1185">Reference proteome</keyword>
<feature type="region of interest" description="Disordered" evidence="1">
    <location>
        <begin position="1"/>
        <end position="23"/>
    </location>
</feature>
<dbReference type="InterPro" id="IPR011051">
    <property type="entry name" value="RmlC_Cupin_sf"/>
</dbReference>
<gene>
    <name evidence="2" type="ORF">K7C98_30270</name>
</gene>
<dbReference type="SUPFAM" id="SSF51182">
    <property type="entry name" value="RmlC-like cupins"/>
    <property type="match status" value="1"/>
</dbReference>
<dbReference type="Gene3D" id="2.60.120.10">
    <property type="entry name" value="Jelly Rolls"/>
    <property type="match status" value="1"/>
</dbReference>
<protein>
    <submittedName>
        <fullName evidence="2">Uncharacterized protein</fullName>
    </submittedName>
</protein>
<dbReference type="InterPro" id="IPR014710">
    <property type="entry name" value="RmlC-like_jellyroll"/>
</dbReference>
<reference evidence="2" key="1">
    <citation type="submission" date="2021-08" db="EMBL/GenBank/DDBJ databases">
        <authorList>
            <person name="Stevens D.C."/>
        </authorList>
    </citation>
    <scope>NUCLEOTIDE SEQUENCE</scope>
    <source>
        <strain evidence="2">DSM 53165</strain>
    </source>
</reference>
<dbReference type="Proteomes" id="UP001139031">
    <property type="component" value="Unassembled WGS sequence"/>
</dbReference>